<keyword evidence="2" id="KW-1185">Reference proteome</keyword>
<accession>A0ACD3B008</accession>
<gene>
    <name evidence="1" type="ORF">BDN72DRAFT_838326</name>
</gene>
<evidence type="ECO:0000313" key="1">
    <source>
        <dbReference type="EMBL" id="TFK70947.1"/>
    </source>
</evidence>
<organism evidence="1 2">
    <name type="scientific">Pluteus cervinus</name>
    <dbReference type="NCBI Taxonomy" id="181527"/>
    <lineage>
        <taxon>Eukaryota</taxon>
        <taxon>Fungi</taxon>
        <taxon>Dikarya</taxon>
        <taxon>Basidiomycota</taxon>
        <taxon>Agaricomycotina</taxon>
        <taxon>Agaricomycetes</taxon>
        <taxon>Agaricomycetidae</taxon>
        <taxon>Agaricales</taxon>
        <taxon>Pluteineae</taxon>
        <taxon>Pluteaceae</taxon>
        <taxon>Pluteus</taxon>
    </lineage>
</organism>
<evidence type="ECO:0000313" key="2">
    <source>
        <dbReference type="Proteomes" id="UP000308600"/>
    </source>
</evidence>
<sequence length="462" mass="50354">MTSIFKTESSARYSTSSLPSYIAPSLQRTPSYTAEPQEFEQRLARVDYRPLPSGIFTKQSKNGDLRLKLNAQEDKIPVPVYSQGAMVAGTLEVKPGKVVAGIIEVDVKVNGRLKLKEMGEGGTQTVKLCLAEETLWRRSGESQACPESLPFRLQLPLTFDFGNKKYLLPPTYDVKLSGLPGFTASIDYSVTATINTNSPVSSLVKSKAHIHIGETSVSTPFTYIPRNWPSVPLPAPISIGPSGFPEPGPEWSVWTSEVIYKDKRHQGGNLTPPPSLVTHFYLPASRTFYMKEPIPFFFKIESSAQVLAAYLPFAPSAVVATKQATTRVQLLRQSTIDVVRNGFVAGDARTDMWRIENIGEGGFRPAVPPYTDPFVQGEGHDVMCFSGEITISPALKNSGFRAAGLSLQDCVLLSITPPEGKKCPFAELRQIIPVKLTTDAWMADGRGIGAGNVIPTGTPSEE</sequence>
<dbReference type="EMBL" id="ML208305">
    <property type="protein sequence ID" value="TFK70947.1"/>
    <property type="molecule type" value="Genomic_DNA"/>
</dbReference>
<name>A0ACD3B008_9AGAR</name>
<dbReference type="Proteomes" id="UP000308600">
    <property type="component" value="Unassembled WGS sequence"/>
</dbReference>
<proteinExistence type="predicted"/>
<protein>
    <submittedName>
        <fullName evidence="1">Uncharacterized protein</fullName>
    </submittedName>
</protein>
<reference evidence="1 2" key="1">
    <citation type="journal article" date="2019" name="Nat. Ecol. Evol.">
        <title>Megaphylogeny resolves global patterns of mushroom evolution.</title>
        <authorList>
            <person name="Varga T."/>
            <person name="Krizsan K."/>
            <person name="Foldi C."/>
            <person name="Dima B."/>
            <person name="Sanchez-Garcia M."/>
            <person name="Sanchez-Ramirez S."/>
            <person name="Szollosi G.J."/>
            <person name="Szarkandi J.G."/>
            <person name="Papp V."/>
            <person name="Albert L."/>
            <person name="Andreopoulos W."/>
            <person name="Angelini C."/>
            <person name="Antonin V."/>
            <person name="Barry K.W."/>
            <person name="Bougher N.L."/>
            <person name="Buchanan P."/>
            <person name="Buyck B."/>
            <person name="Bense V."/>
            <person name="Catcheside P."/>
            <person name="Chovatia M."/>
            <person name="Cooper J."/>
            <person name="Damon W."/>
            <person name="Desjardin D."/>
            <person name="Finy P."/>
            <person name="Geml J."/>
            <person name="Haridas S."/>
            <person name="Hughes K."/>
            <person name="Justo A."/>
            <person name="Karasinski D."/>
            <person name="Kautmanova I."/>
            <person name="Kiss B."/>
            <person name="Kocsube S."/>
            <person name="Kotiranta H."/>
            <person name="LaButti K.M."/>
            <person name="Lechner B.E."/>
            <person name="Liimatainen K."/>
            <person name="Lipzen A."/>
            <person name="Lukacs Z."/>
            <person name="Mihaltcheva S."/>
            <person name="Morgado L.N."/>
            <person name="Niskanen T."/>
            <person name="Noordeloos M.E."/>
            <person name="Ohm R.A."/>
            <person name="Ortiz-Santana B."/>
            <person name="Ovrebo C."/>
            <person name="Racz N."/>
            <person name="Riley R."/>
            <person name="Savchenko A."/>
            <person name="Shiryaev A."/>
            <person name="Soop K."/>
            <person name="Spirin V."/>
            <person name="Szebenyi C."/>
            <person name="Tomsovsky M."/>
            <person name="Tulloss R.E."/>
            <person name="Uehling J."/>
            <person name="Grigoriev I.V."/>
            <person name="Vagvolgyi C."/>
            <person name="Papp T."/>
            <person name="Martin F.M."/>
            <person name="Miettinen O."/>
            <person name="Hibbett D.S."/>
            <person name="Nagy L.G."/>
        </authorList>
    </citation>
    <scope>NUCLEOTIDE SEQUENCE [LARGE SCALE GENOMIC DNA]</scope>
    <source>
        <strain evidence="1 2">NL-1719</strain>
    </source>
</reference>